<reference evidence="6 7" key="1">
    <citation type="journal article" date="2013" name="Genome Announc.">
        <title>Draft genome sequences for three mercury-methylating, sulfate-reducing bacteria.</title>
        <authorList>
            <person name="Brown S.D."/>
            <person name="Hurt R.A.Jr."/>
            <person name="Gilmour C.C."/>
            <person name="Elias D.A."/>
        </authorList>
    </citation>
    <scope>NUCLEOTIDE SEQUENCE [LARGE SCALE GENOMIC DNA]</scope>
    <source>
        <strain evidence="6 7">DSM 16529</strain>
    </source>
</reference>
<organism evidence="6 7">
    <name type="scientific">Alkalidesulfovibrio alkalitolerans DSM 16529</name>
    <dbReference type="NCBI Taxonomy" id="1121439"/>
    <lineage>
        <taxon>Bacteria</taxon>
        <taxon>Pseudomonadati</taxon>
        <taxon>Thermodesulfobacteriota</taxon>
        <taxon>Desulfovibrionia</taxon>
        <taxon>Desulfovibrionales</taxon>
        <taxon>Desulfovibrionaceae</taxon>
        <taxon>Alkalidesulfovibrio</taxon>
    </lineage>
</organism>
<evidence type="ECO:0000256" key="3">
    <source>
        <dbReference type="PROSITE-ProRule" id="PRU01106"/>
    </source>
</evidence>
<dbReference type="STRING" id="1121439.dsat_0251"/>
<sequence length="156" mass="17098">MDEGRPVSASRFTLSRVMEPQDANPFGSVHGGVLMKYMDVAAGVAAMRHCRMNAVTASIDRMDFHQPVSVGELVTFRASVNGVGKTSLECGVRAEAEDLLTGETRHVATAFLTFVALDSEGRPTIVPPLIPETAEDERRSREAAWRRDARTRRAKI</sequence>
<accession>S7T8K9</accession>
<dbReference type="InterPro" id="IPR033120">
    <property type="entry name" value="HOTDOG_ACOT"/>
</dbReference>
<comment type="caution">
    <text evidence="6">The sequence shown here is derived from an EMBL/GenBank/DDBJ whole genome shotgun (WGS) entry which is preliminary data.</text>
</comment>
<dbReference type="GO" id="GO:0005829">
    <property type="term" value="C:cytosol"/>
    <property type="evidence" value="ECO:0007669"/>
    <property type="project" value="TreeGrafter"/>
</dbReference>
<dbReference type="GO" id="GO:0006637">
    <property type="term" value="P:acyl-CoA metabolic process"/>
    <property type="evidence" value="ECO:0007669"/>
    <property type="project" value="TreeGrafter"/>
</dbReference>
<dbReference type="OrthoDB" id="9809430at2"/>
<evidence type="ECO:0000313" key="7">
    <source>
        <dbReference type="Proteomes" id="UP000014975"/>
    </source>
</evidence>
<dbReference type="GO" id="GO:0052816">
    <property type="term" value="F:long-chain fatty acyl-CoA hydrolase activity"/>
    <property type="evidence" value="ECO:0007669"/>
    <property type="project" value="TreeGrafter"/>
</dbReference>
<protein>
    <submittedName>
        <fullName evidence="6">Thioesterase superfamily protein</fullName>
    </submittedName>
</protein>
<dbReference type="AlphaFoldDB" id="S7T8K9"/>
<dbReference type="InterPro" id="IPR029069">
    <property type="entry name" value="HotDog_dom_sf"/>
</dbReference>
<proteinExistence type="inferred from homology"/>
<dbReference type="EMBL" id="ATHI01000026">
    <property type="protein sequence ID" value="EPR32810.1"/>
    <property type="molecule type" value="Genomic_DNA"/>
</dbReference>
<dbReference type="CDD" id="cd03442">
    <property type="entry name" value="BFIT_BACH"/>
    <property type="match status" value="1"/>
</dbReference>
<gene>
    <name evidence="6" type="ORF">dsat_0251</name>
</gene>
<dbReference type="Proteomes" id="UP000014975">
    <property type="component" value="Unassembled WGS sequence"/>
</dbReference>
<dbReference type="Pfam" id="PF03061">
    <property type="entry name" value="4HBT"/>
    <property type="match status" value="1"/>
</dbReference>
<dbReference type="PANTHER" id="PTHR11049">
    <property type="entry name" value="ACYL COENZYME A THIOESTER HYDROLASE"/>
    <property type="match status" value="1"/>
</dbReference>
<dbReference type="PROSITE" id="PS51770">
    <property type="entry name" value="HOTDOG_ACOT"/>
    <property type="match status" value="1"/>
</dbReference>
<dbReference type="PANTHER" id="PTHR11049:SF16">
    <property type="entry name" value="PROTEIN VDLD"/>
    <property type="match status" value="1"/>
</dbReference>
<evidence type="ECO:0000313" key="6">
    <source>
        <dbReference type="EMBL" id="EPR32810.1"/>
    </source>
</evidence>
<evidence type="ECO:0000256" key="4">
    <source>
        <dbReference type="SAM" id="MobiDB-lite"/>
    </source>
</evidence>
<dbReference type="PATRIC" id="fig|1121439.3.peg.1600"/>
<feature type="domain" description="HotDog ACOT-type" evidence="5">
    <location>
        <begin position="8"/>
        <end position="120"/>
    </location>
</feature>
<evidence type="ECO:0000256" key="2">
    <source>
        <dbReference type="ARBA" id="ARBA00022801"/>
    </source>
</evidence>
<dbReference type="eggNOG" id="COG1607">
    <property type="taxonomic scope" value="Bacteria"/>
</dbReference>
<evidence type="ECO:0000259" key="5">
    <source>
        <dbReference type="PROSITE" id="PS51770"/>
    </source>
</evidence>
<keyword evidence="2 3" id="KW-0378">Hydrolase</keyword>
<comment type="similarity">
    <text evidence="1">Belongs to the acyl coenzyme A hydrolase family.</text>
</comment>
<dbReference type="InterPro" id="IPR006683">
    <property type="entry name" value="Thioestr_dom"/>
</dbReference>
<dbReference type="SUPFAM" id="SSF54637">
    <property type="entry name" value="Thioesterase/thiol ester dehydrase-isomerase"/>
    <property type="match status" value="1"/>
</dbReference>
<keyword evidence="7" id="KW-1185">Reference proteome</keyword>
<name>S7T8K9_9BACT</name>
<evidence type="ECO:0000256" key="1">
    <source>
        <dbReference type="ARBA" id="ARBA00010458"/>
    </source>
</evidence>
<dbReference type="InterPro" id="IPR040170">
    <property type="entry name" value="Cytosol_ACT"/>
</dbReference>
<feature type="compositionally biased region" description="Basic and acidic residues" evidence="4">
    <location>
        <begin position="136"/>
        <end position="148"/>
    </location>
</feature>
<dbReference type="Gene3D" id="3.10.129.10">
    <property type="entry name" value="Hotdog Thioesterase"/>
    <property type="match status" value="1"/>
</dbReference>
<dbReference type="RefSeq" id="WP_020886945.1">
    <property type="nucleotide sequence ID" value="NZ_ATHI01000026.1"/>
</dbReference>
<feature type="region of interest" description="Disordered" evidence="4">
    <location>
        <begin position="133"/>
        <end position="156"/>
    </location>
</feature>